<keyword evidence="3" id="KW-0735">Signal-anchor</keyword>
<dbReference type="Gene3D" id="3.40.30.10">
    <property type="entry name" value="Glutaredoxin"/>
    <property type="match status" value="1"/>
</dbReference>
<dbReference type="CDD" id="cd02966">
    <property type="entry name" value="TlpA_like_family"/>
    <property type="match status" value="1"/>
</dbReference>
<feature type="domain" description="Thioredoxin" evidence="6">
    <location>
        <begin position="47"/>
        <end position="189"/>
    </location>
</feature>
<dbReference type="PANTHER" id="PTHR42852">
    <property type="entry name" value="THIOL:DISULFIDE INTERCHANGE PROTEIN DSBE"/>
    <property type="match status" value="1"/>
</dbReference>
<evidence type="ECO:0000256" key="4">
    <source>
        <dbReference type="ARBA" id="ARBA00023157"/>
    </source>
</evidence>
<dbReference type="NCBIfam" id="NF002854">
    <property type="entry name" value="PRK03147.1"/>
    <property type="match status" value="1"/>
</dbReference>
<accession>A0ABV8GVE3</accession>
<gene>
    <name evidence="7" type="primary">resA</name>
    <name evidence="7" type="ORF">ACFOUV_03620</name>
</gene>
<comment type="subcellular location">
    <subcellularLocation>
        <location evidence="1">Cell envelope</location>
    </subcellularLocation>
</comment>
<dbReference type="Pfam" id="PF00578">
    <property type="entry name" value="AhpC-TSA"/>
    <property type="match status" value="1"/>
</dbReference>
<protein>
    <submittedName>
        <fullName evidence="7">Thiol-disulfide oxidoreductase ResA</fullName>
    </submittedName>
</protein>
<reference evidence="8" key="1">
    <citation type="journal article" date="2019" name="Int. J. Syst. Evol. Microbiol.">
        <title>The Global Catalogue of Microorganisms (GCM) 10K type strain sequencing project: providing services to taxonomists for standard genome sequencing and annotation.</title>
        <authorList>
            <consortium name="The Broad Institute Genomics Platform"/>
            <consortium name="The Broad Institute Genome Sequencing Center for Infectious Disease"/>
            <person name="Wu L."/>
            <person name="Ma J."/>
        </authorList>
    </citation>
    <scope>NUCLEOTIDE SEQUENCE [LARGE SCALE GENOMIC DNA]</scope>
    <source>
        <strain evidence="8">IBRC-M 10703</strain>
    </source>
</reference>
<name>A0ABV8GVE3_9BACI</name>
<dbReference type="EMBL" id="JBHSAO010000001">
    <property type="protein sequence ID" value="MFC4022901.1"/>
    <property type="molecule type" value="Genomic_DNA"/>
</dbReference>
<dbReference type="InterPro" id="IPR036249">
    <property type="entry name" value="Thioredoxin-like_sf"/>
</dbReference>
<evidence type="ECO:0000256" key="1">
    <source>
        <dbReference type="ARBA" id="ARBA00004196"/>
    </source>
</evidence>
<comment type="caution">
    <text evidence="7">The sequence shown here is derived from an EMBL/GenBank/DDBJ whole genome shotgun (WGS) entry which is preliminary data.</text>
</comment>
<evidence type="ECO:0000256" key="2">
    <source>
        <dbReference type="ARBA" id="ARBA00022748"/>
    </source>
</evidence>
<keyword evidence="4" id="KW-1015">Disulfide bond</keyword>
<evidence type="ECO:0000256" key="3">
    <source>
        <dbReference type="ARBA" id="ARBA00022968"/>
    </source>
</evidence>
<dbReference type="InterPro" id="IPR000866">
    <property type="entry name" value="AhpC/TSA"/>
</dbReference>
<evidence type="ECO:0000256" key="5">
    <source>
        <dbReference type="ARBA" id="ARBA00023284"/>
    </source>
</evidence>
<evidence type="ECO:0000259" key="6">
    <source>
        <dbReference type="PROSITE" id="PS51352"/>
    </source>
</evidence>
<keyword evidence="3" id="KW-0812">Transmembrane</keyword>
<dbReference type="RefSeq" id="WP_379495393.1">
    <property type="nucleotide sequence ID" value="NZ_JBHSAO010000001.1"/>
</dbReference>
<keyword evidence="5" id="KW-0676">Redox-active center</keyword>
<dbReference type="SUPFAM" id="SSF52833">
    <property type="entry name" value="Thioredoxin-like"/>
    <property type="match status" value="1"/>
</dbReference>
<dbReference type="InterPro" id="IPR050553">
    <property type="entry name" value="Thioredoxin_ResA/DsbE_sf"/>
</dbReference>
<sequence length="195" mass="22081">MSLEQKKMAKQKKKRNRLIFRTAILAVLVAAVVFALVSNLQKDNTIYQVGDKAPDFQLKQISNNYDAETVQLSDLEGKGVMLNFWATWCKPCEAEMPYMQELYPEYKEKGVEIVAVSLDGTELVVDRFIDKYNLTFAIPHDKLGEIRDLYKVGPIPSTFFINPEGEIEDVVNGALTLERLEGYLQAIQPSVEEAS</sequence>
<dbReference type="Proteomes" id="UP001595772">
    <property type="component" value="Unassembled WGS sequence"/>
</dbReference>
<keyword evidence="8" id="KW-1185">Reference proteome</keyword>
<proteinExistence type="predicted"/>
<organism evidence="7 8">
    <name type="scientific">Oceanobacillus longus</name>
    <dbReference type="NCBI Taxonomy" id="930120"/>
    <lineage>
        <taxon>Bacteria</taxon>
        <taxon>Bacillati</taxon>
        <taxon>Bacillota</taxon>
        <taxon>Bacilli</taxon>
        <taxon>Bacillales</taxon>
        <taxon>Bacillaceae</taxon>
        <taxon>Oceanobacillus</taxon>
    </lineage>
</organism>
<evidence type="ECO:0000313" key="7">
    <source>
        <dbReference type="EMBL" id="MFC4022901.1"/>
    </source>
</evidence>
<evidence type="ECO:0000313" key="8">
    <source>
        <dbReference type="Proteomes" id="UP001595772"/>
    </source>
</evidence>
<dbReference type="InterPro" id="IPR013766">
    <property type="entry name" value="Thioredoxin_domain"/>
</dbReference>
<keyword evidence="2" id="KW-0201">Cytochrome c-type biogenesis</keyword>
<dbReference type="PROSITE" id="PS51352">
    <property type="entry name" value="THIOREDOXIN_2"/>
    <property type="match status" value="1"/>
</dbReference>
<dbReference type="PANTHER" id="PTHR42852:SF6">
    <property type="entry name" value="THIOL:DISULFIDE INTERCHANGE PROTEIN DSBE"/>
    <property type="match status" value="1"/>
</dbReference>